<dbReference type="EMBL" id="PIQN01000005">
    <property type="protein sequence ID" value="PKA43999.1"/>
    <property type="molecule type" value="Genomic_DNA"/>
</dbReference>
<evidence type="ECO:0000256" key="1">
    <source>
        <dbReference type="SAM" id="MobiDB-lite"/>
    </source>
</evidence>
<reference evidence="2 3" key="2">
    <citation type="submission" date="2017-12" db="EMBL/GenBank/DDBJ databases">
        <title>Genome sequence of Rhizobium sullae HCNT1 isolated from Sulla coronaria nodules and featuring peculiar denitrification phenotypes.</title>
        <authorList>
            <person name="De Diego-Diaz B."/>
            <person name="Treu L."/>
            <person name="Campanaro S."/>
            <person name="Da Silva Duarte V."/>
            <person name="Basaglia M."/>
            <person name="Favaro L."/>
            <person name="Casella S."/>
            <person name="Squartini A."/>
        </authorList>
    </citation>
    <scope>NUCLEOTIDE SEQUENCE [LARGE SCALE GENOMIC DNA]</scope>
    <source>
        <strain evidence="2 3">HCNT1</strain>
    </source>
</reference>
<dbReference type="SUPFAM" id="SSF50630">
    <property type="entry name" value="Acid proteases"/>
    <property type="match status" value="1"/>
</dbReference>
<dbReference type="PROSITE" id="PS00141">
    <property type="entry name" value="ASP_PROTEASE"/>
    <property type="match status" value="1"/>
</dbReference>
<dbReference type="Gene3D" id="2.40.70.10">
    <property type="entry name" value="Acid Proteases"/>
    <property type="match status" value="1"/>
</dbReference>
<proteinExistence type="predicted"/>
<feature type="region of interest" description="Disordered" evidence="1">
    <location>
        <begin position="46"/>
        <end position="66"/>
    </location>
</feature>
<dbReference type="InterPro" id="IPR034122">
    <property type="entry name" value="Retropepsin-like_bacterial"/>
</dbReference>
<dbReference type="STRING" id="1041146.GCA_000427985_01020"/>
<dbReference type="AlphaFoldDB" id="A0A2N0DD20"/>
<dbReference type="CDD" id="cd05483">
    <property type="entry name" value="retropepsin_like_bacteria"/>
    <property type="match status" value="1"/>
</dbReference>
<gene>
    <name evidence="2" type="ORF">CWR43_06725</name>
</gene>
<dbReference type="RefSeq" id="WP_100770695.1">
    <property type="nucleotide sequence ID" value="NZ_PIQN01000005.1"/>
</dbReference>
<dbReference type="GO" id="GO:0006508">
    <property type="term" value="P:proteolysis"/>
    <property type="evidence" value="ECO:0007669"/>
    <property type="project" value="UniProtKB-KW"/>
</dbReference>
<organism evidence="2 3">
    <name type="scientific">Rhizobium sullae</name>
    <name type="common">Rhizobium hedysari</name>
    <dbReference type="NCBI Taxonomy" id="50338"/>
    <lineage>
        <taxon>Bacteria</taxon>
        <taxon>Pseudomonadati</taxon>
        <taxon>Pseudomonadota</taxon>
        <taxon>Alphaproteobacteria</taxon>
        <taxon>Hyphomicrobiales</taxon>
        <taxon>Rhizobiaceae</taxon>
        <taxon>Rhizobium/Agrobacterium group</taxon>
        <taxon>Rhizobium</taxon>
    </lineage>
</organism>
<comment type="caution">
    <text evidence="2">The sequence shown here is derived from an EMBL/GenBank/DDBJ whole genome shotgun (WGS) entry which is preliminary data.</text>
</comment>
<dbReference type="InterPro" id="IPR001969">
    <property type="entry name" value="Aspartic_peptidase_AS"/>
</dbReference>
<evidence type="ECO:0000313" key="2">
    <source>
        <dbReference type="EMBL" id="PKA43999.1"/>
    </source>
</evidence>
<dbReference type="Proteomes" id="UP000232164">
    <property type="component" value="Unassembled WGS sequence"/>
</dbReference>
<sequence length="188" mass="20134">MRRGLYRRDFCFMLMRIVIFASIIAALATQVPSFFGGSHPVADTVSASAVSTPAPQPRAPAPVSGNGRMHLQADARGHYTGDFKINGKPVQGLIDTGATYVALNESLARRLGYGGNQLDFRHAVNTANGQAKAAHVTLDRVEIGGIRVQDVEAFVLKDDALSTTLVGMSFLKKLESYSVADGSLNLKQ</sequence>
<reference evidence="2 3" key="1">
    <citation type="submission" date="2017-11" db="EMBL/GenBank/DDBJ databases">
        <authorList>
            <person name="Han C.G."/>
        </authorList>
    </citation>
    <scope>NUCLEOTIDE SEQUENCE [LARGE SCALE GENOMIC DNA]</scope>
    <source>
        <strain evidence="2 3">HCNT1</strain>
    </source>
</reference>
<keyword evidence="2" id="KW-0645">Protease</keyword>
<dbReference type="InterPro" id="IPR021109">
    <property type="entry name" value="Peptidase_aspartic_dom_sf"/>
</dbReference>
<name>A0A2N0DD20_RHISU</name>
<dbReference type="NCBIfam" id="TIGR02281">
    <property type="entry name" value="clan_AA_DTGA"/>
    <property type="match status" value="1"/>
</dbReference>
<protein>
    <submittedName>
        <fullName evidence="2">TIGR02281 family clan AA aspartic protease</fullName>
    </submittedName>
</protein>
<keyword evidence="2" id="KW-0378">Hydrolase</keyword>
<evidence type="ECO:0000313" key="3">
    <source>
        <dbReference type="Proteomes" id="UP000232164"/>
    </source>
</evidence>
<dbReference type="Pfam" id="PF13975">
    <property type="entry name" value="gag-asp_proteas"/>
    <property type="match status" value="1"/>
</dbReference>
<dbReference type="GO" id="GO:0004190">
    <property type="term" value="F:aspartic-type endopeptidase activity"/>
    <property type="evidence" value="ECO:0007669"/>
    <property type="project" value="InterPro"/>
</dbReference>
<accession>A0A2N0DD20</accession>
<dbReference type="InterPro" id="IPR011969">
    <property type="entry name" value="Clan_AA_Asp_peptidase_C"/>
</dbReference>